<reference evidence="1" key="1">
    <citation type="submission" date="2021-05" db="EMBL/GenBank/DDBJ databases">
        <authorList>
            <person name="Scholz U."/>
            <person name="Mascher M."/>
            <person name="Fiebig A."/>
        </authorList>
    </citation>
    <scope>NUCLEOTIDE SEQUENCE [LARGE SCALE GENOMIC DNA]</scope>
</reference>
<evidence type="ECO:0000313" key="2">
    <source>
        <dbReference type="Proteomes" id="UP001732700"/>
    </source>
</evidence>
<accession>A0ACD5ZPL8</accession>
<name>A0ACD5ZPL8_AVESA</name>
<dbReference type="Proteomes" id="UP001732700">
    <property type="component" value="Chromosome 7A"/>
</dbReference>
<dbReference type="EnsemblPlants" id="AVESA.00010b.r2.7AG1205330.1">
    <property type="protein sequence ID" value="AVESA.00010b.r2.7AG1205330.1.CDS"/>
    <property type="gene ID" value="AVESA.00010b.r2.7AG1205330"/>
</dbReference>
<evidence type="ECO:0000313" key="1">
    <source>
        <dbReference type="EnsemblPlants" id="AVESA.00010b.r2.7AG1205330.1.CDS"/>
    </source>
</evidence>
<reference evidence="1" key="2">
    <citation type="submission" date="2025-09" db="UniProtKB">
        <authorList>
            <consortium name="EnsemblPlants"/>
        </authorList>
    </citation>
    <scope>IDENTIFICATION</scope>
</reference>
<organism evidence="1 2">
    <name type="scientific">Avena sativa</name>
    <name type="common">Oat</name>
    <dbReference type="NCBI Taxonomy" id="4498"/>
    <lineage>
        <taxon>Eukaryota</taxon>
        <taxon>Viridiplantae</taxon>
        <taxon>Streptophyta</taxon>
        <taxon>Embryophyta</taxon>
        <taxon>Tracheophyta</taxon>
        <taxon>Spermatophyta</taxon>
        <taxon>Magnoliopsida</taxon>
        <taxon>Liliopsida</taxon>
        <taxon>Poales</taxon>
        <taxon>Poaceae</taxon>
        <taxon>BOP clade</taxon>
        <taxon>Pooideae</taxon>
        <taxon>Poodae</taxon>
        <taxon>Poeae</taxon>
        <taxon>Poeae Chloroplast Group 1 (Aveneae type)</taxon>
        <taxon>Aveninae</taxon>
        <taxon>Avena</taxon>
    </lineage>
</organism>
<protein>
    <submittedName>
        <fullName evidence="1">Uncharacterized protein</fullName>
    </submittedName>
</protein>
<proteinExistence type="predicted"/>
<sequence>MVENNNMEVLENNIGNDNLVVAPHSEGFWTAKEHRQFLCGLCVYGRGDWKNISRYFVTTRTAIQVSSHAQKYFNNIKKRTLSRREGRQRYNINDVGIHDDDPLIVENTSGSYQAPTFTDLNNDPSFGPEQTPTSLGMMNNLDQF</sequence>
<keyword evidence="2" id="KW-1185">Reference proteome</keyword>